<reference evidence="2" key="1">
    <citation type="submission" date="2017-02" db="EMBL/GenBank/DDBJ databases">
        <authorList>
            <person name="Varghese N."/>
            <person name="Submissions S."/>
        </authorList>
    </citation>
    <scope>NUCLEOTIDE SEQUENCE [LARGE SCALE GENOMIC DNA]</scope>
    <source>
        <strain evidence="2">DSM 22385</strain>
    </source>
</reference>
<evidence type="ECO:0000313" key="2">
    <source>
        <dbReference type="Proteomes" id="UP000189981"/>
    </source>
</evidence>
<dbReference type="GO" id="GO:0032259">
    <property type="term" value="P:methylation"/>
    <property type="evidence" value="ECO:0007669"/>
    <property type="project" value="UniProtKB-KW"/>
</dbReference>
<dbReference type="SUPFAM" id="SSF53335">
    <property type="entry name" value="S-adenosyl-L-methionine-dependent methyltransferases"/>
    <property type="match status" value="1"/>
</dbReference>
<gene>
    <name evidence="1" type="ORF">SAMN05661099_0595</name>
</gene>
<dbReference type="AlphaFoldDB" id="A0A1T5ADA3"/>
<dbReference type="CDD" id="cd02440">
    <property type="entry name" value="AdoMet_MTases"/>
    <property type="match status" value="1"/>
</dbReference>
<organism evidence="1 2">
    <name type="scientific">Daejeonella lutea</name>
    <dbReference type="NCBI Taxonomy" id="572036"/>
    <lineage>
        <taxon>Bacteria</taxon>
        <taxon>Pseudomonadati</taxon>
        <taxon>Bacteroidota</taxon>
        <taxon>Sphingobacteriia</taxon>
        <taxon>Sphingobacteriales</taxon>
        <taxon>Sphingobacteriaceae</taxon>
        <taxon>Daejeonella</taxon>
    </lineage>
</organism>
<accession>A0A1T5ADA3</accession>
<keyword evidence="1" id="KW-0489">Methyltransferase</keyword>
<sequence>MDVFGNALFDYLKNDKPGKLWLHNNYGSPEDMPIEVFFRTEEDLSDLEVYALTSCKGRVLDIGAGVGAHSLILQASGFEVTALEISALACEIMKMRGVKSIINEDIFSSQRSYDTLLLLMNGLGICGDIDGLNKLLPHLKKMLNKDGQIILDSSDISYLYNTSNFPIQQYFGEISYQYEYNSIKGEWFKWLYIDFDRLKSISHSHGFLCEHLLEDDMDQYLARLTIIK</sequence>
<evidence type="ECO:0000313" key="1">
    <source>
        <dbReference type="EMBL" id="SKB32954.1"/>
    </source>
</evidence>
<dbReference type="Pfam" id="PF13489">
    <property type="entry name" value="Methyltransf_23"/>
    <property type="match status" value="1"/>
</dbReference>
<dbReference type="GO" id="GO:0008168">
    <property type="term" value="F:methyltransferase activity"/>
    <property type="evidence" value="ECO:0007669"/>
    <property type="project" value="UniProtKB-KW"/>
</dbReference>
<dbReference type="Proteomes" id="UP000189981">
    <property type="component" value="Unassembled WGS sequence"/>
</dbReference>
<keyword evidence="1" id="KW-0808">Transferase</keyword>
<dbReference type="STRING" id="572036.SAMN05661099_0595"/>
<dbReference type="Gene3D" id="3.40.50.150">
    <property type="entry name" value="Vaccinia Virus protein VP39"/>
    <property type="match status" value="1"/>
</dbReference>
<name>A0A1T5ADA3_9SPHI</name>
<protein>
    <submittedName>
        <fullName evidence="1">Methyltransferase domain-containing protein</fullName>
    </submittedName>
</protein>
<dbReference type="EMBL" id="FUYR01000001">
    <property type="protein sequence ID" value="SKB32954.1"/>
    <property type="molecule type" value="Genomic_DNA"/>
</dbReference>
<dbReference type="InterPro" id="IPR029063">
    <property type="entry name" value="SAM-dependent_MTases_sf"/>
</dbReference>
<proteinExistence type="predicted"/>
<keyword evidence="2" id="KW-1185">Reference proteome</keyword>
<dbReference type="RefSeq" id="WP_170878365.1">
    <property type="nucleotide sequence ID" value="NZ_FUYR01000001.1"/>
</dbReference>